<evidence type="ECO:0000256" key="1">
    <source>
        <dbReference type="SAM" id="MobiDB-lite"/>
    </source>
</evidence>
<evidence type="ECO:0000313" key="3">
    <source>
        <dbReference type="Proteomes" id="UP000299102"/>
    </source>
</evidence>
<sequence>MLKKCRRRQRNSRAILFIKHLNNNSIRHASETAATVSSQQMNFHLNVISASSANSLLGEGRARELRVGLESKLNIGSGSELGKRSASESRARLGMLVRSRPESDQEVEPESKSRKFRSTTEERLIEKVK</sequence>
<reference evidence="2 3" key="1">
    <citation type="journal article" date="2019" name="Commun. Biol.">
        <title>The bagworm genome reveals a unique fibroin gene that provides high tensile strength.</title>
        <authorList>
            <person name="Kono N."/>
            <person name="Nakamura H."/>
            <person name="Ohtoshi R."/>
            <person name="Tomita M."/>
            <person name="Numata K."/>
            <person name="Arakawa K."/>
        </authorList>
    </citation>
    <scope>NUCLEOTIDE SEQUENCE [LARGE SCALE GENOMIC DNA]</scope>
</reference>
<feature type="compositionally biased region" description="Basic and acidic residues" evidence="1">
    <location>
        <begin position="99"/>
        <end position="129"/>
    </location>
</feature>
<dbReference type="Proteomes" id="UP000299102">
    <property type="component" value="Unassembled WGS sequence"/>
</dbReference>
<name>A0A4C1SZ49_EUMVA</name>
<feature type="compositionally biased region" description="Basic and acidic residues" evidence="1">
    <location>
        <begin position="81"/>
        <end position="91"/>
    </location>
</feature>
<dbReference type="AlphaFoldDB" id="A0A4C1SZ49"/>
<dbReference type="EMBL" id="BGZK01004039">
    <property type="protein sequence ID" value="GBP06458.1"/>
    <property type="molecule type" value="Genomic_DNA"/>
</dbReference>
<proteinExistence type="predicted"/>
<protein>
    <submittedName>
        <fullName evidence="2">Uncharacterized protein</fullName>
    </submittedName>
</protein>
<organism evidence="2 3">
    <name type="scientific">Eumeta variegata</name>
    <name type="common">Bagworm moth</name>
    <name type="synonym">Eumeta japonica</name>
    <dbReference type="NCBI Taxonomy" id="151549"/>
    <lineage>
        <taxon>Eukaryota</taxon>
        <taxon>Metazoa</taxon>
        <taxon>Ecdysozoa</taxon>
        <taxon>Arthropoda</taxon>
        <taxon>Hexapoda</taxon>
        <taxon>Insecta</taxon>
        <taxon>Pterygota</taxon>
        <taxon>Neoptera</taxon>
        <taxon>Endopterygota</taxon>
        <taxon>Lepidoptera</taxon>
        <taxon>Glossata</taxon>
        <taxon>Ditrysia</taxon>
        <taxon>Tineoidea</taxon>
        <taxon>Psychidae</taxon>
        <taxon>Oiketicinae</taxon>
        <taxon>Eumeta</taxon>
    </lineage>
</organism>
<feature type="region of interest" description="Disordered" evidence="1">
    <location>
        <begin position="75"/>
        <end position="129"/>
    </location>
</feature>
<evidence type="ECO:0000313" key="2">
    <source>
        <dbReference type="EMBL" id="GBP06458.1"/>
    </source>
</evidence>
<accession>A0A4C1SZ49</accession>
<keyword evidence="3" id="KW-1185">Reference proteome</keyword>
<comment type="caution">
    <text evidence="2">The sequence shown here is derived from an EMBL/GenBank/DDBJ whole genome shotgun (WGS) entry which is preliminary data.</text>
</comment>
<gene>
    <name evidence="2" type="ORF">EVAR_73134_1</name>
</gene>